<dbReference type="Proteomes" id="UP000188268">
    <property type="component" value="Unassembled WGS sequence"/>
</dbReference>
<sequence>MANPEIPNPANQTANQDEKPLEAPESASWFSVLYIFCGRSGATESPNS</sequence>
<feature type="region of interest" description="Disordered" evidence="1">
    <location>
        <begin position="1"/>
        <end position="23"/>
    </location>
</feature>
<dbReference type="AlphaFoldDB" id="A0A1R3IJE5"/>
<dbReference type="EMBL" id="AWWV01009963">
    <property type="protein sequence ID" value="OMO82704.1"/>
    <property type="molecule type" value="Genomic_DNA"/>
</dbReference>
<keyword evidence="3" id="KW-1185">Reference proteome</keyword>
<accession>A0A1R3IJE5</accession>
<evidence type="ECO:0000313" key="3">
    <source>
        <dbReference type="Proteomes" id="UP000188268"/>
    </source>
</evidence>
<protein>
    <submittedName>
        <fullName evidence="2">Uncharacterized protein</fullName>
    </submittedName>
</protein>
<comment type="caution">
    <text evidence="2">The sequence shown here is derived from an EMBL/GenBank/DDBJ whole genome shotgun (WGS) entry which is preliminary data.</text>
</comment>
<evidence type="ECO:0000256" key="1">
    <source>
        <dbReference type="SAM" id="MobiDB-lite"/>
    </source>
</evidence>
<name>A0A1R3IJE5_COCAP</name>
<organism evidence="2 3">
    <name type="scientific">Corchorus capsularis</name>
    <name type="common">Jute</name>
    <dbReference type="NCBI Taxonomy" id="210143"/>
    <lineage>
        <taxon>Eukaryota</taxon>
        <taxon>Viridiplantae</taxon>
        <taxon>Streptophyta</taxon>
        <taxon>Embryophyta</taxon>
        <taxon>Tracheophyta</taxon>
        <taxon>Spermatophyta</taxon>
        <taxon>Magnoliopsida</taxon>
        <taxon>eudicotyledons</taxon>
        <taxon>Gunneridae</taxon>
        <taxon>Pentapetalae</taxon>
        <taxon>rosids</taxon>
        <taxon>malvids</taxon>
        <taxon>Malvales</taxon>
        <taxon>Malvaceae</taxon>
        <taxon>Grewioideae</taxon>
        <taxon>Apeibeae</taxon>
        <taxon>Corchorus</taxon>
    </lineage>
</organism>
<reference evidence="2 3" key="1">
    <citation type="submission" date="2013-09" db="EMBL/GenBank/DDBJ databases">
        <title>Corchorus capsularis genome sequencing.</title>
        <authorList>
            <person name="Alam M."/>
            <person name="Haque M.S."/>
            <person name="Islam M.S."/>
            <person name="Emdad E.M."/>
            <person name="Islam M.M."/>
            <person name="Ahmed B."/>
            <person name="Halim A."/>
            <person name="Hossen Q.M.M."/>
            <person name="Hossain M.Z."/>
            <person name="Ahmed R."/>
            <person name="Khan M.M."/>
            <person name="Islam R."/>
            <person name="Rashid M.M."/>
            <person name="Khan S.A."/>
            <person name="Rahman M.S."/>
            <person name="Alam M."/>
        </authorList>
    </citation>
    <scope>NUCLEOTIDE SEQUENCE [LARGE SCALE GENOMIC DNA]</scope>
    <source>
        <strain evidence="3">cv. CVL-1</strain>
        <tissue evidence="2">Whole seedling</tissue>
    </source>
</reference>
<dbReference type="Gramene" id="OMO82704">
    <property type="protein sequence ID" value="OMO82704"/>
    <property type="gene ID" value="CCACVL1_11798"/>
</dbReference>
<gene>
    <name evidence="2" type="ORF">CCACVL1_11798</name>
</gene>
<evidence type="ECO:0000313" key="2">
    <source>
        <dbReference type="EMBL" id="OMO82704.1"/>
    </source>
</evidence>
<proteinExistence type="predicted"/>